<organism evidence="1 2">
    <name type="scientific">Caballeronia sordidicola</name>
    <name type="common">Burkholderia sordidicola</name>
    <dbReference type="NCBI Taxonomy" id="196367"/>
    <lineage>
        <taxon>Bacteria</taxon>
        <taxon>Pseudomonadati</taxon>
        <taxon>Pseudomonadota</taxon>
        <taxon>Betaproteobacteria</taxon>
        <taxon>Burkholderiales</taxon>
        <taxon>Burkholderiaceae</taxon>
        <taxon>Caballeronia</taxon>
    </lineage>
</organism>
<protein>
    <submittedName>
        <fullName evidence="1">Uncharacterized protein</fullName>
    </submittedName>
</protein>
<proteinExistence type="predicted"/>
<gene>
    <name evidence="1" type="ORF">BSU04_34820</name>
</gene>
<evidence type="ECO:0000313" key="2">
    <source>
        <dbReference type="Proteomes" id="UP000214720"/>
    </source>
</evidence>
<dbReference type="Proteomes" id="UP000214720">
    <property type="component" value="Unassembled WGS sequence"/>
</dbReference>
<comment type="caution">
    <text evidence="1">The sequence shown here is derived from an EMBL/GenBank/DDBJ whole genome shotgun (WGS) entry which is preliminary data.</text>
</comment>
<name>A0A226WSQ0_CABSO</name>
<sequence length="41" mass="4439">MIVLRHRRKSAGFSVSCVTTSSKLAENPAQCSLAELCEDLS</sequence>
<dbReference type="EMBL" id="MTHB01000235">
    <property type="protein sequence ID" value="OXC73849.1"/>
    <property type="molecule type" value="Genomic_DNA"/>
</dbReference>
<reference evidence="2" key="1">
    <citation type="submission" date="2017-01" db="EMBL/GenBank/DDBJ databases">
        <title>Genome Analysis of Deinococcus marmoris KOPRI26562.</title>
        <authorList>
            <person name="Kim J.H."/>
            <person name="Oh H.-M."/>
        </authorList>
    </citation>
    <scope>NUCLEOTIDE SEQUENCE [LARGE SCALE GENOMIC DNA]</scope>
    <source>
        <strain evidence="2">PAMC 26633</strain>
    </source>
</reference>
<accession>A0A226WSQ0</accession>
<evidence type="ECO:0000313" key="1">
    <source>
        <dbReference type="EMBL" id="OXC73849.1"/>
    </source>
</evidence>
<dbReference type="AlphaFoldDB" id="A0A226WSQ0"/>